<dbReference type="AlphaFoldDB" id="A0A8B6E4K1"/>
<dbReference type="InterPro" id="IPR001849">
    <property type="entry name" value="PH_domain"/>
</dbReference>
<feature type="compositionally biased region" description="Basic and acidic residues" evidence="1">
    <location>
        <begin position="513"/>
        <end position="526"/>
    </location>
</feature>
<proteinExistence type="predicted"/>
<feature type="compositionally biased region" description="Basic and acidic residues" evidence="1">
    <location>
        <begin position="458"/>
        <end position="484"/>
    </location>
</feature>
<sequence>MVLNPTELKYYASTHQKHQKGTVVFNKSQTVEILPDKGGKRNLFVLNTQQKPYEMSATDLKTRNEWVSCIQIALENCENPHYHHHKELSKHRRQKRNIIKMEKEQEERKRQEEENLHRQTEEGYKQREQMNEEMLRQRNLELEEEKRRREQLEAQLREQEALREAERQRLLELEASKSELEKLLELERQAKKDEETVRRLQAKLLDEESEKRQELEKLKREQEQILKQEREMREGLEDQKEEKDQILLEAQAKLSELENERVEASEKLEKATERLQEAENERLKMEEKVKLWKKPNVGLARPIQPTNRPLISHRGLGAFCATDFLRKSRQQDKQRGMTKKQLDEKYGEHVLDMSDEEETGNHDNKSPKSKTFNEEINTQNMDNVIENSDVKNSATEERLFPLENQPQIIIQTITDENQQALDKVSDNSDEKVEKKEEIKMEEQSKDLENRDMCSQSIDCKEGELDIETEKSSISKEMTLEKNENINEDDVQNNPNNDAKHNQAIAKENLDEELPTHKQGDETMKDDESAESAMDIPSTKKEEKVEIHSLSDDQKRESFEQKDADSEVQIRGSYENVTINSQRIKSDETTKRESDCSNTKKENAINEFEDSSGKNNTDQDSYLYDQPEEETNDKDLSAFSNLTYQNINMNTNNQKSDEKDKEDEDPNVYDYVEMKNEHFEQK</sequence>
<keyword evidence="4" id="KW-1185">Reference proteome</keyword>
<dbReference type="GO" id="GO:0005634">
    <property type="term" value="C:nucleus"/>
    <property type="evidence" value="ECO:0007669"/>
    <property type="project" value="TreeGrafter"/>
</dbReference>
<gene>
    <name evidence="3" type="ORF">MGAL_10B033165</name>
</gene>
<feature type="region of interest" description="Disordered" evidence="1">
    <location>
        <begin position="104"/>
        <end position="129"/>
    </location>
</feature>
<feature type="region of interest" description="Disordered" evidence="1">
    <location>
        <begin position="419"/>
        <end position="681"/>
    </location>
</feature>
<feature type="compositionally biased region" description="Basic and acidic residues" evidence="1">
    <location>
        <begin position="423"/>
        <end position="451"/>
    </location>
</feature>
<evidence type="ECO:0000259" key="2">
    <source>
        <dbReference type="PROSITE" id="PS50003"/>
    </source>
</evidence>
<dbReference type="Pfam" id="PF00169">
    <property type="entry name" value="PH"/>
    <property type="match status" value="1"/>
</dbReference>
<dbReference type="Gene3D" id="2.30.29.30">
    <property type="entry name" value="Pleckstrin-homology domain (PH domain)/Phosphotyrosine-binding domain (PTB)"/>
    <property type="match status" value="1"/>
</dbReference>
<dbReference type="OrthoDB" id="8434295at2759"/>
<feature type="domain" description="PH" evidence="2">
    <location>
        <begin position="1"/>
        <end position="75"/>
    </location>
</feature>
<dbReference type="SUPFAM" id="SSF50729">
    <property type="entry name" value="PH domain-like"/>
    <property type="match status" value="1"/>
</dbReference>
<organism evidence="3 4">
    <name type="scientific">Mytilus galloprovincialis</name>
    <name type="common">Mediterranean mussel</name>
    <dbReference type="NCBI Taxonomy" id="29158"/>
    <lineage>
        <taxon>Eukaryota</taxon>
        <taxon>Metazoa</taxon>
        <taxon>Spiralia</taxon>
        <taxon>Lophotrochozoa</taxon>
        <taxon>Mollusca</taxon>
        <taxon>Bivalvia</taxon>
        <taxon>Autobranchia</taxon>
        <taxon>Pteriomorphia</taxon>
        <taxon>Mytilida</taxon>
        <taxon>Mytiloidea</taxon>
        <taxon>Mytilidae</taxon>
        <taxon>Mytilinae</taxon>
        <taxon>Mytilus</taxon>
    </lineage>
</organism>
<feature type="compositionally biased region" description="Polar residues" evidence="1">
    <location>
        <begin position="637"/>
        <end position="653"/>
    </location>
</feature>
<reference evidence="3" key="1">
    <citation type="submission" date="2018-11" db="EMBL/GenBank/DDBJ databases">
        <authorList>
            <person name="Alioto T."/>
            <person name="Alioto T."/>
        </authorList>
    </citation>
    <scope>NUCLEOTIDE SEQUENCE</scope>
</reference>
<evidence type="ECO:0000313" key="3">
    <source>
        <dbReference type="EMBL" id="VDI28408.1"/>
    </source>
</evidence>
<dbReference type="EMBL" id="UYJE01004485">
    <property type="protein sequence ID" value="VDI28408.1"/>
    <property type="molecule type" value="Genomic_DNA"/>
</dbReference>
<feature type="compositionally biased region" description="Basic and acidic residues" evidence="1">
    <location>
        <begin position="583"/>
        <end position="603"/>
    </location>
</feature>
<feature type="compositionally biased region" description="Polar residues" evidence="1">
    <location>
        <begin position="374"/>
        <end position="388"/>
    </location>
</feature>
<dbReference type="PANTHER" id="PTHR14383:SF5">
    <property type="entry name" value="RUN DOMAIN-CONTAINING PROTEIN"/>
    <property type="match status" value="1"/>
</dbReference>
<feature type="region of interest" description="Disordered" evidence="1">
    <location>
        <begin position="328"/>
        <end position="388"/>
    </location>
</feature>
<dbReference type="GO" id="GO:0005737">
    <property type="term" value="C:cytoplasm"/>
    <property type="evidence" value="ECO:0007669"/>
    <property type="project" value="TreeGrafter"/>
</dbReference>
<dbReference type="PANTHER" id="PTHR14383">
    <property type="entry name" value="SWAP-70 RECOMBINASE"/>
    <property type="match status" value="1"/>
</dbReference>
<feature type="compositionally biased region" description="Basic and acidic residues" evidence="1">
    <location>
        <begin position="328"/>
        <end position="352"/>
    </location>
</feature>
<comment type="caution">
    <text evidence="3">The sequence shown here is derived from an EMBL/GenBank/DDBJ whole genome shotgun (WGS) entry which is preliminary data.</text>
</comment>
<evidence type="ECO:0000313" key="4">
    <source>
        <dbReference type="Proteomes" id="UP000596742"/>
    </source>
</evidence>
<dbReference type="PROSITE" id="PS50003">
    <property type="entry name" value="PH_DOMAIN"/>
    <property type="match status" value="1"/>
</dbReference>
<dbReference type="InterPro" id="IPR011993">
    <property type="entry name" value="PH-like_dom_sf"/>
</dbReference>
<evidence type="ECO:0000256" key="1">
    <source>
        <dbReference type="SAM" id="MobiDB-lite"/>
    </source>
</evidence>
<feature type="compositionally biased region" description="Basic and acidic residues" evidence="1">
    <location>
        <begin position="537"/>
        <end position="564"/>
    </location>
</feature>
<accession>A0A8B6E4K1</accession>
<name>A0A8B6E4K1_MYTGA</name>
<dbReference type="Proteomes" id="UP000596742">
    <property type="component" value="Unassembled WGS sequence"/>
</dbReference>
<feature type="compositionally biased region" description="Basic and acidic residues" evidence="1">
    <location>
        <begin position="671"/>
        <end position="681"/>
    </location>
</feature>
<protein>
    <submittedName>
        <fullName evidence="3">Switch-associated protein 70</fullName>
    </submittedName>
</protein>